<sequence length="277" mass="31384">MDDKDSDRPAPNDGNLSDDDQEVKAVGVEVPAKKTGRTRSKAQRELDRKARAAKKFPHGPEAQELAELEPTMPQSLRDRIAQSDDHALWREGFEWMTTGLRMKLRHGKRFYPRNVIKDFRAAYPMIVLRDEDLEWLERWLGYLKLSPTALRSGGKYGPRVSIVDALGAEVDIYSSIDNLNWPPTEQSVSAPSPSTEMSTGDLPAPPRDMPFRFNQLTSSTAKTFWRVYWNSSDIHELREAGEILASDPWARDEMRTLGTEAESLFVQTMAKLGIPLP</sequence>
<keyword evidence="3" id="KW-1185">Reference proteome</keyword>
<feature type="compositionally biased region" description="Basic and acidic residues" evidence="1">
    <location>
        <begin position="1"/>
        <end position="10"/>
    </location>
</feature>
<comment type="caution">
    <text evidence="2">The sequence shown here is derived from an EMBL/GenBank/DDBJ whole genome shotgun (WGS) entry which is preliminary data.</text>
</comment>
<dbReference type="EMBL" id="WUBR01000001">
    <property type="protein sequence ID" value="MWV26940.1"/>
    <property type="molecule type" value="Genomic_DNA"/>
</dbReference>
<feature type="compositionally biased region" description="Polar residues" evidence="1">
    <location>
        <begin position="183"/>
        <end position="198"/>
    </location>
</feature>
<evidence type="ECO:0000313" key="2">
    <source>
        <dbReference type="EMBL" id="MWV26940.1"/>
    </source>
</evidence>
<feature type="region of interest" description="Disordered" evidence="1">
    <location>
        <begin position="183"/>
        <end position="204"/>
    </location>
</feature>
<reference evidence="2 3" key="2">
    <citation type="submission" date="2020-02" db="EMBL/GenBank/DDBJ databases">
        <title>Erythrobacter dongmakensis sp. nov., isolated from a tidal mudflat.</title>
        <authorList>
            <person name="Kim I.S."/>
        </authorList>
    </citation>
    <scope>NUCLEOTIDE SEQUENCE [LARGE SCALE GENOMIC DNA]</scope>
    <source>
        <strain evidence="2 3">GH3-10</strain>
    </source>
</reference>
<feature type="region of interest" description="Disordered" evidence="1">
    <location>
        <begin position="1"/>
        <end position="62"/>
    </location>
</feature>
<reference evidence="2 3" key="1">
    <citation type="submission" date="2019-12" db="EMBL/GenBank/DDBJ databases">
        <authorList>
            <person name="Lee S.D."/>
        </authorList>
    </citation>
    <scope>NUCLEOTIDE SEQUENCE [LARGE SCALE GENOMIC DNA]</scope>
    <source>
        <strain evidence="2 3">GH3-10</strain>
    </source>
</reference>
<evidence type="ECO:0000313" key="3">
    <source>
        <dbReference type="Proteomes" id="UP000461409"/>
    </source>
</evidence>
<protein>
    <submittedName>
        <fullName evidence="2">Uncharacterized protein</fullName>
    </submittedName>
</protein>
<gene>
    <name evidence="2" type="ORF">GRF63_03380</name>
</gene>
<evidence type="ECO:0000256" key="1">
    <source>
        <dbReference type="SAM" id="MobiDB-lite"/>
    </source>
</evidence>
<dbReference type="Proteomes" id="UP000461409">
    <property type="component" value="Unassembled WGS sequence"/>
</dbReference>
<dbReference type="AlphaFoldDB" id="A0A844XAT3"/>
<proteinExistence type="predicted"/>
<accession>A0A844XAT3</accession>
<organism evidence="2 3">
    <name type="scientific">Aurantiacibacter rhizosphaerae</name>
    <dbReference type="NCBI Taxonomy" id="2691582"/>
    <lineage>
        <taxon>Bacteria</taxon>
        <taxon>Pseudomonadati</taxon>
        <taxon>Pseudomonadota</taxon>
        <taxon>Alphaproteobacteria</taxon>
        <taxon>Sphingomonadales</taxon>
        <taxon>Erythrobacteraceae</taxon>
        <taxon>Aurantiacibacter</taxon>
    </lineage>
</organism>
<dbReference type="RefSeq" id="WP_160484560.1">
    <property type="nucleotide sequence ID" value="NZ_WUBR01000001.1"/>
</dbReference>
<name>A0A844XAT3_9SPHN</name>